<evidence type="ECO:0000259" key="3">
    <source>
        <dbReference type="Pfam" id="PF16525"/>
    </source>
</evidence>
<dbReference type="NCBIfam" id="TIGR04529">
    <property type="entry name" value="MTB_hemophore"/>
    <property type="match status" value="1"/>
</dbReference>
<dbReference type="Pfam" id="PF16525">
    <property type="entry name" value="MHB"/>
    <property type="match status" value="1"/>
</dbReference>
<dbReference type="GO" id="GO:0020037">
    <property type="term" value="F:heme binding"/>
    <property type="evidence" value="ECO:0007669"/>
    <property type="project" value="InterPro"/>
</dbReference>
<evidence type="ECO:0000256" key="1">
    <source>
        <dbReference type="SAM" id="MobiDB-lite"/>
    </source>
</evidence>
<dbReference type="AlphaFoldDB" id="A0A9Q7SDG6"/>
<sequence>MRIKIHTIMVLGGIAGGLGVAAPVQAKPGDCTVSEEARLDAVAATKRAEYLERHPDVNTGMSNALKNTPGDGGAKHEAVQAYLDANPAARADLDAIRQPVQDFTNRCWPDG</sequence>
<reference evidence="4 5" key="1">
    <citation type="submission" date="2016-11" db="EMBL/GenBank/DDBJ databases">
        <authorList>
            <consortium name="Pathogen Informatics"/>
        </authorList>
    </citation>
    <scope>NUCLEOTIDE SEQUENCE [LARGE SCALE GENOMIC DNA]</scope>
    <source>
        <strain evidence="4 5">968</strain>
    </source>
</reference>
<dbReference type="InterPro" id="IPR038378">
    <property type="entry name" value="MHB_sf"/>
</dbReference>
<dbReference type="RefSeq" id="WP_074357634.1">
    <property type="nucleotide sequence ID" value="NZ_FSCP01000003.1"/>
</dbReference>
<feature type="signal peptide" evidence="2">
    <location>
        <begin position="1"/>
        <end position="26"/>
    </location>
</feature>
<protein>
    <submittedName>
        <fullName evidence="4">Exported protein</fullName>
    </submittedName>
</protein>
<evidence type="ECO:0000313" key="5">
    <source>
        <dbReference type="Proteomes" id="UP000185183"/>
    </source>
</evidence>
<organism evidence="4 5">
    <name type="scientific">Mycobacteroides abscessus subsp. bolletii</name>
    <dbReference type="NCBI Taxonomy" id="319705"/>
    <lineage>
        <taxon>Bacteria</taxon>
        <taxon>Bacillati</taxon>
        <taxon>Actinomycetota</taxon>
        <taxon>Actinomycetes</taxon>
        <taxon>Mycobacteriales</taxon>
        <taxon>Mycobacteriaceae</taxon>
        <taxon>Mycobacteroides</taxon>
        <taxon>Mycobacteroides abscessus</taxon>
    </lineage>
</organism>
<keyword evidence="2" id="KW-0732">Signal</keyword>
<gene>
    <name evidence="4" type="ORF">SAMEA2275694_01954</name>
</gene>
<dbReference type="Gene3D" id="1.20.20.20">
    <property type="entry name" value="Haemophore, haem-binding domain"/>
    <property type="match status" value="1"/>
</dbReference>
<feature type="region of interest" description="Disordered" evidence="1">
    <location>
        <begin position="53"/>
        <end position="75"/>
    </location>
</feature>
<dbReference type="EMBL" id="FSFA01000002">
    <property type="protein sequence ID" value="SHX23138.1"/>
    <property type="molecule type" value="Genomic_DNA"/>
</dbReference>
<evidence type="ECO:0000256" key="2">
    <source>
        <dbReference type="SAM" id="SignalP"/>
    </source>
</evidence>
<name>A0A9Q7SDG6_9MYCO</name>
<feature type="chain" id="PRO_5040306522" evidence="2">
    <location>
        <begin position="27"/>
        <end position="111"/>
    </location>
</feature>
<dbReference type="Proteomes" id="UP000185183">
    <property type="component" value="Unassembled WGS sequence"/>
</dbReference>
<dbReference type="InterPro" id="IPR032407">
    <property type="entry name" value="MHB"/>
</dbReference>
<accession>A0A9Q7SDG6</accession>
<feature type="domain" description="Haemophore haem-binding" evidence="3">
    <location>
        <begin position="30"/>
        <end position="107"/>
    </location>
</feature>
<proteinExistence type="predicted"/>
<evidence type="ECO:0000313" key="4">
    <source>
        <dbReference type="EMBL" id="SHX23138.1"/>
    </source>
</evidence>
<comment type="caution">
    <text evidence="4">The sequence shown here is derived from an EMBL/GenBank/DDBJ whole genome shotgun (WGS) entry which is preliminary data.</text>
</comment>